<dbReference type="RefSeq" id="WP_099616161.1">
    <property type="nucleotide sequence ID" value="NZ_KZ319339.1"/>
</dbReference>
<comment type="caution">
    <text evidence="2">The sequence shown here is derived from an EMBL/GenBank/DDBJ whole genome shotgun (WGS) entry which is preliminary data.</text>
</comment>
<organism evidence="2 3">
    <name type="scientific">Marinobacter guineae</name>
    <dbReference type="NCBI Taxonomy" id="432303"/>
    <lineage>
        <taxon>Bacteria</taxon>
        <taxon>Pseudomonadati</taxon>
        <taxon>Pseudomonadota</taxon>
        <taxon>Gammaproteobacteria</taxon>
        <taxon>Pseudomonadales</taxon>
        <taxon>Marinobacteraceae</taxon>
        <taxon>Marinobacter</taxon>
    </lineage>
</organism>
<reference evidence="2 3" key="1">
    <citation type="submission" date="2017-09" db="EMBL/GenBank/DDBJ databases">
        <title>The draft genome sequences of Marinobacter guineae M3B.</title>
        <authorList>
            <person name="Cao J."/>
        </authorList>
    </citation>
    <scope>NUCLEOTIDE SEQUENCE [LARGE SCALE GENOMIC DNA]</scope>
    <source>
        <strain evidence="2 3">M3B</strain>
    </source>
</reference>
<keyword evidence="1" id="KW-1133">Transmembrane helix</keyword>
<feature type="transmembrane region" description="Helical" evidence="1">
    <location>
        <begin position="110"/>
        <end position="128"/>
    </location>
</feature>
<dbReference type="OrthoDB" id="9850382at2"/>
<protein>
    <submittedName>
        <fullName evidence="2">Uncharacterized protein</fullName>
    </submittedName>
</protein>
<keyword evidence="1" id="KW-0812">Transmembrane</keyword>
<keyword evidence="3" id="KW-1185">Reference proteome</keyword>
<evidence type="ECO:0000256" key="1">
    <source>
        <dbReference type="SAM" id="Phobius"/>
    </source>
</evidence>
<evidence type="ECO:0000313" key="3">
    <source>
        <dbReference type="Proteomes" id="UP000229044"/>
    </source>
</evidence>
<dbReference type="EMBL" id="NTFI01000001">
    <property type="protein sequence ID" value="PHQ26078.1"/>
    <property type="molecule type" value="Genomic_DNA"/>
</dbReference>
<proteinExistence type="predicted"/>
<evidence type="ECO:0000313" key="2">
    <source>
        <dbReference type="EMBL" id="PHQ26078.1"/>
    </source>
</evidence>
<feature type="transmembrane region" description="Helical" evidence="1">
    <location>
        <begin position="134"/>
        <end position="150"/>
    </location>
</feature>
<accession>A0A2G1VH30</accession>
<dbReference type="AlphaFoldDB" id="A0A2G1VH30"/>
<keyword evidence="1" id="KW-0472">Membrane</keyword>
<feature type="transmembrane region" description="Helical" evidence="1">
    <location>
        <begin position="76"/>
        <end position="95"/>
    </location>
</feature>
<feature type="transmembrane region" description="Helical" evidence="1">
    <location>
        <begin position="39"/>
        <end position="56"/>
    </location>
</feature>
<dbReference type="Proteomes" id="UP000229044">
    <property type="component" value="Unassembled WGS sequence"/>
</dbReference>
<sequence length="186" mass="21217">MLNKIWDGIVKVWQLTAGWREIFSVFLSDTLKIIINPSYVMFSGIAIALATLGIWIEFLPMGFSEKPEWYRQLNNTSVFTFCIALLGSMAVEYIFDSKGEAGKYDSEKELHKHMAFFFWFLALILSFASLKSDWGVVAGLSSTILLWLYVNSYREKFNKQSTEAINALNPKFNKKDEPELGGDGLQ</sequence>
<gene>
    <name evidence="2" type="ORF">CLH62_00235</name>
</gene>
<name>A0A2G1VH30_9GAMM</name>